<proteinExistence type="predicted"/>
<organism evidence="1 2">
    <name type="scientific">Toxocara canis</name>
    <name type="common">Canine roundworm</name>
    <dbReference type="NCBI Taxonomy" id="6265"/>
    <lineage>
        <taxon>Eukaryota</taxon>
        <taxon>Metazoa</taxon>
        <taxon>Ecdysozoa</taxon>
        <taxon>Nematoda</taxon>
        <taxon>Chromadorea</taxon>
        <taxon>Rhabditida</taxon>
        <taxon>Spirurina</taxon>
        <taxon>Ascaridomorpha</taxon>
        <taxon>Ascaridoidea</taxon>
        <taxon>Toxocaridae</taxon>
        <taxon>Toxocara</taxon>
    </lineage>
</organism>
<evidence type="ECO:0000313" key="1">
    <source>
        <dbReference type="EMBL" id="KHN77125.1"/>
    </source>
</evidence>
<keyword evidence="2" id="KW-1185">Reference proteome</keyword>
<protein>
    <submittedName>
        <fullName evidence="1">Uncharacterized protein</fullName>
    </submittedName>
</protein>
<dbReference type="Proteomes" id="UP000031036">
    <property type="component" value="Unassembled WGS sequence"/>
</dbReference>
<sequence length="122" mass="14137">MMSVIPHFVQIWPVFTISRSSQTRQPSSGIFHPGSTSTFRQTRAVVNHIQTCSYQTITITCAMYYGQLIGRRWMVDFAISRNIRDLPTLHYSLTFQDTCMRTVEMKVYTNFDVCKARTAMLL</sequence>
<evidence type="ECO:0000313" key="2">
    <source>
        <dbReference type="Proteomes" id="UP000031036"/>
    </source>
</evidence>
<dbReference type="EMBL" id="JPKZ01002384">
    <property type="protein sequence ID" value="KHN77125.1"/>
    <property type="molecule type" value="Genomic_DNA"/>
</dbReference>
<name>A0A0B2V834_TOXCA</name>
<comment type="caution">
    <text evidence="1">The sequence shown here is derived from an EMBL/GenBank/DDBJ whole genome shotgun (WGS) entry which is preliminary data.</text>
</comment>
<reference evidence="1 2" key="1">
    <citation type="submission" date="2014-11" db="EMBL/GenBank/DDBJ databases">
        <title>Genetic blueprint of the zoonotic pathogen Toxocara canis.</title>
        <authorList>
            <person name="Zhu X.-Q."/>
            <person name="Korhonen P.K."/>
            <person name="Cai H."/>
            <person name="Young N.D."/>
            <person name="Nejsum P."/>
            <person name="von Samson-Himmelstjerna G."/>
            <person name="Boag P.R."/>
            <person name="Tan P."/>
            <person name="Li Q."/>
            <person name="Min J."/>
            <person name="Yang Y."/>
            <person name="Wang X."/>
            <person name="Fang X."/>
            <person name="Hall R.S."/>
            <person name="Hofmann A."/>
            <person name="Sternberg P.W."/>
            <person name="Jex A.R."/>
            <person name="Gasser R.B."/>
        </authorList>
    </citation>
    <scope>NUCLEOTIDE SEQUENCE [LARGE SCALE GENOMIC DNA]</scope>
    <source>
        <strain evidence="1">PN_DK_2014</strain>
    </source>
</reference>
<gene>
    <name evidence="1" type="ORF">Tcan_00840</name>
</gene>
<dbReference type="AlphaFoldDB" id="A0A0B2V834"/>
<feature type="non-terminal residue" evidence="1">
    <location>
        <position position="122"/>
    </location>
</feature>
<accession>A0A0B2V834</accession>